<dbReference type="AlphaFoldDB" id="A0A7D9JPN1"/>
<accession>A0A7D9JPN1</accession>
<gene>
    <name evidence="1" type="ORF">PACLA_8A066013</name>
</gene>
<reference evidence="1" key="1">
    <citation type="submission" date="2020-04" db="EMBL/GenBank/DDBJ databases">
        <authorList>
            <person name="Alioto T."/>
            <person name="Alioto T."/>
            <person name="Gomez Garrido J."/>
        </authorList>
    </citation>
    <scope>NUCLEOTIDE SEQUENCE</scope>
    <source>
        <strain evidence="1">A484AB</strain>
    </source>
</reference>
<organism evidence="1 2">
    <name type="scientific">Paramuricea clavata</name>
    <name type="common">Red gorgonian</name>
    <name type="synonym">Violescent sea-whip</name>
    <dbReference type="NCBI Taxonomy" id="317549"/>
    <lineage>
        <taxon>Eukaryota</taxon>
        <taxon>Metazoa</taxon>
        <taxon>Cnidaria</taxon>
        <taxon>Anthozoa</taxon>
        <taxon>Octocorallia</taxon>
        <taxon>Malacalcyonacea</taxon>
        <taxon>Plexauridae</taxon>
        <taxon>Paramuricea</taxon>
    </lineage>
</organism>
<dbReference type="GO" id="GO:0051726">
    <property type="term" value="P:regulation of cell cycle"/>
    <property type="evidence" value="ECO:0007669"/>
    <property type="project" value="InterPro"/>
</dbReference>
<dbReference type="OrthoDB" id="5950623at2759"/>
<protein>
    <submittedName>
        <fullName evidence="1">Uncharacterized protein</fullName>
    </submittedName>
</protein>
<dbReference type="EMBL" id="CACRXK020019087">
    <property type="protein sequence ID" value="CAB4033260.1"/>
    <property type="molecule type" value="Genomic_DNA"/>
</dbReference>
<sequence length="237" mass="26264">MSTRSNPNFTYLVSPTPKPCSKDCIQAIKALKRTKRGKELHECDCELDGHCLVVKARVARCLNRTKHGPYISCTNALVNCTMDPTCKFLQSKFLEDCREMVNGVRCEEKCLRIQDRLFRSTYGKPLAKCACDGPTEPYCLGIQAHAKQLRCSPGMDGSGSPAFTYIAIATDSRIHGEEIEPKSTNNNTANFHSPAWTSVVIEVLKHRYKPDHENNASLPFDGKATMEAVMGSNTICG</sequence>
<evidence type="ECO:0000313" key="1">
    <source>
        <dbReference type="EMBL" id="CAB4033260.1"/>
    </source>
</evidence>
<comment type="caution">
    <text evidence="1">The sequence shown here is derived from an EMBL/GenBank/DDBJ whole genome shotgun (WGS) entry which is preliminary data.</text>
</comment>
<dbReference type="PANTHER" id="PTHR16840:SF3">
    <property type="entry name" value="GROWTH ARREST-SPECIFIC PROTEIN 1"/>
    <property type="match status" value="1"/>
</dbReference>
<dbReference type="Proteomes" id="UP001152795">
    <property type="component" value="Unassembled WGS sequence"/>
</dbReference>
<dbReference type="PANTHER" id="PTHR16840">
    <property type="entry name" value="GROWTH ARREST-SPECIFIC PROTEIN 1"/>
    <property type="match status" value="1"/>
</dbReference>
<proteinExistence type="predicted"/>
<name>A0A7D9JPN1_PARCT</name>
<evidence type="ECO:0000313" key="2">
    <source>
        <dbReference type="Proteomes" id="UP001152795"/>
    </source>
</evidence>
<dbReference type="InterPro" id="IPR039596">
    <property type="entry name" value="GAS1"/>
</dbReference>
<keyword evidence="2" id="KW-1185">Reference proteome</keyword>